<comment type="caution">
    <text evidence="7">The sequence shown here is derived from an EMBL/GenBank/DDBJ whole genome shotgun (WGS) entry which is preliminary data.</text>
</comment>
<dbReference type="GO" id="GO:0046872">
    <property type="term" value="F:metal ion binding"/>
    <property type="evidence" value="ECO:0007669"/>
    <property type="project" value="UniProtKB-KW"/>
</dbReference>
<evidence type="ECO:0000256" key="2">
    <source>
        <dbReference type="ARBA" id="ARBA00022723"/>
    </source>
</evidence>
<dbReference type="Gene3D" id="1.10.760.10">
    <property type="entry name" value="Cytochrome c-like domain"/>
    <property type="match status" value="1"/>
</dbReference>
<dbReference type="AlphaFoldDB" id="A0A7X1KM63"/>
<protein>
    <submittedName>
        <fullName evidence="7">Cytochrome c</fullName>
    </submittedName>
</protein>
<dbReference type="PROSITE" id="PS51007">
    <property type="entry name" value="CYTC"/>
    <property type="match status" value="1"/>
</dbReference>
<keyword evidence="3 4" id="KW-0408">Iron</keyword>
<sequence>MTGAGVATSILAVMALLLGAGSVALAQATGDTASAGQAAAVSTTGEQTYREICQACHMANAEGGQGAGVVPALAANAHLADRQFVLDRVTHGKGGMPAFAEMLSAEQTAGVIGYVRTHFGNSYTDAVTPADVKRVTAAMGGD</sequence>
<name>A0A7X1KM63_9SPHN</name>
<evidence type="ECO:0000256" key="3">
    <source>
        <dbReference type="ARBA" id="ARBA00023004"/>
    </source>
</evidence>
<evidence type="ECO:0000256" key="4">
    <source>
        <dbReference type="PROSITE-ProRule" id="PRU00433"/>
    </source>
</evidence>
<accession>A0A7X1KM63</accession>
<feature type="chain" id="PRO_5030846058" evidence="5">
    <location>
        <begin position="27"/>
        <end position="142"/>
    </location>
</feature>
<reference evidence="7 8" key="1">
    <citation type="submission" date="2020-08" db="EMBL/GenBank/DDBJ databases">
        <title>The genome sequence of type strain Novosphingobium flavum NBRC 111647.</title>
        <authorList>
            <person name="Liu Y."/>
        </authorList>
    </citation>
    <scope>NUCLEOTIDE SEQUENCE [LARGE SCALE GENOMIC DNA]</scope>
    <source>
        <strain evidence="7 8">NBRC 111647</strain>
    </source>
</reference>
<proteinExistence type="predicted"/>
<dbReference type="InterPro" id="IPR036909">
    <property type="entry name" value="Cyt_c-like_dom_sf"/>
</dbReference>
<feature type="signal peptide" evidence="5">
    <location>
        <begin position="1"/>
        <end position="26"/>
    </location>
</feature>
<feature type="domain" description="Cytochrome c" evidence="6">
    <location>
        <begin position="40"/>
        <end position="119"/>
    </location>
</feature>
<dbReference type="Pfam" id="PF13442">
    <property type="entry name" value="Cytochrome_CBB3"/>
    <property type="match status" value="1"/>
</dbReference>
<keyword evidence="1 4" id="KW-0349">Heme</keyword>
<keyword evidence="8" id="KW-1185">Reference proteome</keyword>
<dbReference type="EMBL" id="JACLAW010000009">
    <property type="protein sequence ID" value="MBC2666311.1"/>
    <property type="molecule type" value="Genomic_DNA"/>
</dbReference>
<keyword evidence="2 4" id="KW-0479">Metal-binding</keyword>
<dbReference type="PANTHER" id="PTHR35008">
    <property type="entry name" value="BLL4482 PROTEIN-RELATED"/>
    <property type="match status" value="1"/>
</dbReference>
<dbReference type="InterPro" id="IPR051459">
    <property type="entry name" value="Cytochrome_c-type_DH"/>
</dbReference>
<dbReference type="SUPFAM" id="SSF46626">
    <property type="entry name" value="Cytochrome c"/>
    <property type="match status" value="1"/>
</dbReference>
<keyword evidence="5" id="KW-0732">Signal</keyword>
<evidence type="ECO:0000313" key="7">
    <source>
        <dbReference type="EMBL" id="MBC2666311.1"/>
    </source>
</evidence>
<dbReference type="PANTHER" id="PTHR35008:SF9">
    <property type="entry name" value="CYTOCHROME C DOMAIN-CONTAINING PROTEIN"/>
    <property type="match status" value="1"/>
</dbReference>
<dbReference type="RefSeq" id="WP_185664617.1">
    <property type="nucleotide sequence ID" value="NZ_JACLAW010000009.1"/>
</dbReference>
<evidence type="ECO:0000256" key="5">
    <source>
        <dbReference type="SAM" id="SignalP"/>
    </source>
</evidence>
<dbReference type="GO" id="GO:0009055">
    <property type="term" value="F:electron transfer activity"/>
    <property type="evidence" value="ECO:0007669"/>
    <property type="project" value="InterPro"/>
</dbReference>
<dbReference type="InterPro" id="IPR009056">
    <property type="entry name" value="Cyt_c-like_dom"/>
</dbReference>
<dbReference type="Proteomes" id="UP000566813">
    <property type="component" value="Unassembled WGS sequence"/>
</dbReference>
<evidence type="ECO:0000313" key="8">
    <source>
        <dbReference type="Proteomes" id="UP000566813"/>
    </source>
</evidence>
<dbReference type="GO" id="GO:0020037">
    <property type="term" value="F:heme binding"/>
    <property type="evidence" value="ECO:0007669"/>
    <property type="project" value="InterPro"/>
</dbReference>
<evidence type="ECO:0000259" key="6">
    <source>
        <dbReference type="PROSITE" id="PS51007"/>
    </source>
</evidence>
<gene>
    <name evidence="7" type="ORF">H7F51_12350</name>
</gene>
<organism evidence="7 8">
    <name type="scientific">Novosphingobium flavum</name>
    <dbReference type="NCBI Taxonomy" id="1778672"/>
    <lineage>
        <taxon>Bacteria</taxon>
        <taxon>Pseudomonadati</taxon>
        <taxon>Pseudomonadota</taxon>
        <taxon>Alphaproteobacteria</taxon>
        <taxon>Sphingomonadales</taxon>
        <taxon>Sphingomonadaceae</taxon>
        <taxon>Novosphingobium</taxon>
    </lineage>
</organism>
<evidence type="ECO:0000256" key="1">
    <source>
        <dbReference type="ARBA" id="ARBA00022617"/>
    </source>
</evidence>